<comment type="caution">
    <text evidence="4">The sequence shown here is derived from an EMBL/GenBank/DDBJ whole genome shotgun (WGS) entry which is preliminary data.</text>
</comment>
<dbReference type="Gene3D" id="3.90.190.10">
    <property type="entry name" value="Protein tyrosine phosphatase superfamily"/>
    <property type="match status" value="1"/>
</dbReference>
<dbReference type="EMBL" id="PGTK01000003">
    <property type="protein sequence ID" value="PJF31574.1"/>
    <property type="molecule type" value="Genomic_DNA"/>
</dbReference>
<reference evidence="4 5" key="1">
    <citation type="submission" date="2017-11" db="EMBL/GenBank/DDBJ databases">
        <title>Evolution of Phototrophy in the Chloroflexi Phylum Driven by Horizontal Gene Transfer.</title>
        <authorList>
            <person name="Ward L.M."/>
            <person name="Hemp J."/>
            <person name="Shih P.M."/>
            <person name="Mcglynn S.E."/>
            <person name="Fischer W."/>
        </authorList>
    </citation>
    <scope>NUCLEOTIDE SEQUENCE [LARGE SCALE GENOMIC DNA]</scope>
    <source>
        <strain evidence="4">CP2_2F</strain>
    </source>
</reference>
<evidence type="ECO:0000256" key="1">
    <source>
        <dbReference type="ARBA" id="ARBA00022801"/>
    </source>
</evidence>
<accession>A0A2M8P201</accession>
<keyword evidence="1" id="KW-0378">Hydrolase</keyword>
<dbReference type="InterPro" id="IPR016130">
    <property type="entry name" value="Tyr_Pase_AS"/>
</dbReference>
<gene>
    <name evidence="4" type="ORF">CUN51_04385</name>
</gene>
<dbReference type="SUPFAM" id="SSF52799">
    <property type="entry name" value="(Phosphotyrosine protein) phosphatases II"/>
    <property type="match status" value="1"/>
</dbReference>
<sequence length="158" mass="17606">MSMFKFDWIVPSVLAAGPIPSSVEDVRTLHAEGIRAIVSLTEHPLTAWRSFSAELFASLGIETYHSPIEDFGIPSEAQANAIVDYIDAMQTAGKPVYLHCHAGVGRTGTLLHVYFMRHGQSLRQAVLSVQARRLSCYFHMLSETQRAFLQQFARQLSV</sequence>
<proteinExistence type="predicted"/>
<evidence type="ECO:0000313" key="4">
    <source>
        <dbReference type="EMBL" id="PJF31574.1"/>
    </source>
</evidence>
<dbReference type="PANTHER" id="PTHR23339">
    <property type="entry name" value="TYROSINE SPECIFIC PROTEIN PHOSPHATASE AND DUAL SPECIFICITY PROTEIN PHOSPHATASE"/>
    <property type="match status" value="1"/>
</dbReference>
<evidence type="ECO:0000259" key="3">
    <source>
        <dbReference type="PROSITE" id="PS50056"/>
    </source>
</evidence>
<feature type="domain" description="Tyrosine-protein phosphatase" evidence="2">
    <location>
        <begin position="5"/>
        <end position="158"/>
    </location>
</feature>
<dbReference type="AlphaFoldDB" id="A0A2M8P201"/>
<dbReference type="PROSITE" id="PS50054">
    <property type="entry name" value="TYR_PHOSPHATASE_DUAL"/>
    <property type="match status" value="1"/>
</dbReference>
<dbReference type="InterPro" id="IPR029021">
    <property type="entry name" value="Prot-tyrosine_phosphatase-like"/>
</dbReference>
<evidence type="ECO:0000313" key="5">
    <source>
        <dbReference type="Proteomes" id="UP000228921"/>
    </source>
</evidence>
<dbReference type="Pfam" id="PF22785">
    <property type="entry name" value="Tc-R-P"/>
    <property type="match status" value="1"/>
</dbReference>
<organism evidence="4 5">
    <name type="scientific">Candidatus Thermofonsia Clade 1 bacterium</name>
    <dbReference type="NCBI Taxonomy" id="2364210"/>
    <lineage>
        <taxon>Bacteria</taxon>
        <taxon>Bacillati</taxon>
        <taxon>Chloroflexota</taxon>
        <taxon>Candidatus Thermofontia</taxon>
        <taxon>Candidatus Thermofonsia Clade 1</taxon>
    </lineage>
</organism>
<dbReference type="FunFam" id="3.90.190.10:FF:000157">
    <property type="entry name" value="Protein-tyrosine phosphatase"/>
    <property type="match status" value="1"/>
</dbReference>
<feature type="domain" description="Tyrosine specific protein phosphatases" evidence="3">
    <location>
        <begin position="80"/>
        <end position="133"/>
    </location>
</feature>
<dbReference type="GO" id="GO:0016787">
    <property type="term" value="F:hydrolase activity"/>
    <property type="evidence" value="ECO:0007669"/>
    <property type="project" value="UniProtKB-KW"/>
</dbReference>
<dbReference type="PROSITE" id="PS00383">
    <property type="entry name" value="TYR_PHOSPHATASE_1"/>
    <property type="match status" value="1"/>
</dbReference>
<dbReference type="InterPro" id="IPR000387">
    <property type="entry name" value="Tyr_Pase_dom"/>
</dbReference>
<dbReference type="InterPro" id="IPR050561">
    <property type="entry name" value="PTP"/>
</dbReference>
<dbReference type="InterPro" id="IPR020422">
    <property type="entry name" value="TYR_PHOSPHATASE_DUAL_dom"/>
</dbReference>
<dbReference type="Proteomes" id="UP000228921">
    <property type="component" value="Unassembled WGS sequence"/>
</dbReference>
<protein>
    <submittedName>
        <fullName evidence="4">Uncharacterized protein</fullName>
    </submittedName>
</protein>
<dbReference type="PROSITE" id="PS50056">
    <property type="entry name" value="TYR_PHOSPHATASE_2"/>
    <property type="match status" value="1"/>
</dbReference>
<name>A0A2M8P201_9CHLR</name>
<evidence type="ECO:0000259" key="2">
    <source>
        <dbReference type="PROSITE" id="PS50054"/>
    </source>
</evidence>